<dbReference type="NCBIfam" id="TIGR04316">
    <property type="entry name" value="dhbA_paeA"/>
    <property type="match status" value="1"/>
</dbReference>
<reference evidence="10 11" key="1">
    <citation type="submission" date="2015-03" db="EMBL/GenBank/DDBJ databases">
        <authorList>
            <person name="Murphy D."/>
        </authorList>
    </citation>
    <scope>NUCLEOTIDE SEQUENCE [LARGE SCALE GENOMIC DNA]</scope>
    <source>
        <strain evidence="10 11">FCF326</strain>
    </source>
</reference>
<dbReference type="Pfam" id="PF13561">
    <property type="entry name" value="adh_short_C2"/>
    <property type="match status" value="1"/>
</dbReference>
<evidence type="ECO:0000256" key="6">
    <source>
        <dbReference type="ARBA" id="ARBA00066334"/>
    </source>
</evidence>
<name>A0A0T9L4V7_YERKR</name>
<dbReference type="Gene3D" id="3.40.50.720">
    <property type="entry name" value="NAD(P)-binding Rossmann-like Domain"/>
    <property type="match status" value="1"/>
</dbReference>
<evidence type="ECO:0000256" key="8">
    <source>
        <dbReference type="NCBIfam" id="TIGR04316"/>
    </source>
</evidence>
<protein>
    <recommendedName>
        <fullName evidence="7 8">2,3-dihydro-2,3-dihydroxybenzoate dehydrogenase</fullName>
        <ecNumber evidence="6 8">1.3.1.28</ecNumber>
    </recommendedName>
</protein>
<dbReference type="SMART" id="SM00822">
    <property type="entry name" value="PKS_KR"/>
    <property type="match status" value="1"/>
</dbReference>
<dbReference type="InterPro" id="IPR002347">
    <property type="entry name" value="SDR_fam"/>
</dbReference>
<evidence type="ECO:0000256" key="3">
    <source>
        <dbReference type="ARBA" id="ARBA00023002"/>
    </source>
</evidence>
<comment type="similarity">
    <text evidence="2">Belongs to the short-chain dehydrogenases/reductases (SDR) family.</text>
</comment>
<organism evidence="10 11">
    <name type="scientific">Yersinia kristensenii</name>
    <dbReference type="NCBI Taxonomy" id="28152"/>
    <lineage>
        <taxon>Bacteria</taxon>
        <taxon>Pseudomonadati</taxon>
        <taxon>Pseudomonadota</taxon>
        <taxon>Gammaproteobacteria</taxon>
        <taxon>Enterobacterales</taxon>
        <taxon>Yersiniaceae</taxon>
        <taxon>Yersinia</taxon>
    </lineage>
</organism>
<evidence type="ECO:0000256" key="2">
    <source>
        <dbReference type="ARBA" id="ARBA00006484"/>
    </source>
</evidence>
<dbReference type="GO" id="GO:0019290">
    <property type="term" value="P:siderophore biosynthetic process"/>
    <property type="evidence" value="ECO:0007669"/>
    <property type="project" value="InterPro"/>
</dbReference>
<dbReference type="PROSITE" id="PS00061">
    <property type="entry name" value="ADH_SHORT"/>
    <property type="match status" value="1"/>
</dbReference>
<dbReference type="RefSeq" id="WP_271303846.1">
    <property type="nucleotide sequence ID" value="NZ_CABHXL010000052.1"/>
</dbReference>
<dbReference type="InterPro" id="IPR036291">
    <property type="entry name" value="NAD(P)-bd_dom_sf"/>
</dbReference>
<dbReference type="FunFam" id="3.40.50.720:FF:000160">
    <property type="entry name" value="2,3-dihydro-2,3-dihydroxybenzoate dehydrogenase"/>
    <property type="match status" value="1"/>
</dbReference>
<keyword evidence="3 10" id="KW-0560">Oxidoreductase</keyword>
<dbReference type="InterPro" id="IPR057326">
    <property type="entry name" value="KR_dom"/>
</dbReference>
<evidence type="ECO:0000313" key="10">
    <source>
        <dbReference type="EMBL" id="CNE58173.1"/>
    </source>
</evidence>
<dbReference type="PANTHER" id="PTHR24321">
    <property type="entry name" value="DEHYDROGENASES, SHORT CHAIN"/>
    <property type="match status" value="1"/>
</dbReference>
<dbReference type="InterPro" id="IPR020904">
    <property type="entry name" value="Sc_DH/Rdtase_CS"/>
</dbReference>
<evidence type="ECO:0000256" key="7">
    <source>
        <dbReference type="ARBA" id="ARBA00067530"/>
    </source>
</evidence>
<evidence type="ECO:0000259" key="9">
    <source>
        <dbReference type="SMART" id="SM00822"/>
    </source>
</evidence>
<proteinExistence type="inferred from homology"/>
<dbReference type="EMBL" id="CPYI01000005">
    <property type="protein sequence ID" value="CNE58173.1"/>
    <property type="molecule type" value="Genomic_DNA"/>
</dbReference>
<feature type="domain" description="Ketoreductase" evidence="9">
    <location>
        <begin position="26"/>
        <end position="189"/>
    </location>
</feature>
<dbReference type="PRINTS" id="PR01397">
    <property type="entry name" value="DHBDHDRGNASE"/>
</dbReference>
<evidence type="ECO:0000256" key="1">
    <source>
        <dbReference type="ARBA" id="ARBA00004924"/>
    </source>
</evidence>
<dbReference type="Proteomes" id="UP000045824">
    <property type="component" value="Unassembled WGS sequence"/>
</dbReference>
<dbReference type="PRINTS" id="PR00080">
    <property type="entry name" value="SDRFAMILY"/>
</dbReference>
<comment type="pathway">
    <text evidence="1">Siderophore biosynthesis.</text>
</comment>
<gene>
    <name evidence="10" type="primary">entA</name>
    <name evidence="10" type="ORF">ERS008491_01675</name>
</gene>
<evidence type="ECO:0000313" key="11">
    <source>
        <dbReference type="Proteomes" id="UP000045824"/>
    </source>
</evidence>
<dbReference type="InterPro" id="IPR003560">
    <property type="entry name" value="DHB_DH"/>
</dbReference>
<evidence type="ECO:0000256" key="4">
    <source>
        <dbReference type="ARBA" id="ARBA00023027"/>
    </source>
</evidence>
<dbReference type="AlphaFoldDB" id="A0A0T9L4V7"/>
<dbReference type="EC" id="1.3.1.28" evidence="6 8"/>
<dbReference type="GO" id="GO:0008667">
    <property type="term" value="F:2,3-dihydro-2,3-dihydroxybenzoate dehydrogenase activity"/>
    <property type="evidence" value="ECO:0007669"/>
    <property type="project" value="UniProtKB-UniRule"/>
</dbReference>
<comment type="catalytic activity">
    <reaction evidence="5">
        <text>(2S,3S)-2,3-dihydroxy-2,3-dihydrobenzoate + NAD(+) = 2,3-dihydroxybenzoate + NADH + H(+)</text>
        <dbReference type="Rhea" id="RHEA:23824"/>
        <dbReference type="ChEBI" id="CHEBI:15378"/>
        <dbReference type="ChEBI" id="CHEBI:36654"/>
        <dbReference type="ChEBI" id="CHEBI:57540"/>
        <dbReference type="ChEBI" id="CHEBI:57945"/>
        <dbReference type="ChEBI" id="CHEBI:58764"/>
        <dbReference type="EC" id="1.3.1.28"/>
    </reaction>
</comment>
<dbReference type="PANTHER" id="PTHR24321:SF13">
    <property type="entry name" value="2,3-DIHYDRO-2,3-DIHYDROXYBENZOATE DEHYDROGENASE"/>
    <property type="match status" value="1"/>
</dbReference>
<dbReference type="NCBIfam" id="NF006074">
    <property type="entry name" value="PRK08220.1"/>
    <property type="match status" value="1"/>
</dbReference>
<evidence type="ECO:0000256" key="5">
    <source>
        <dbReference type="ARBA" id="ARBA00052874"/>
    </source>
</evidence>
<sequence>MAANQVSSAKNTRTISQATPMDFTGKRVWVTGAGQGIGYQIASQFVALGADVVGLDKTFSAAQNPPFTTALLDISNPQQVELVCQHLLSQVPRIDILVNGAGILRLAETEALSLEDWQQCFNVNVSGTFYLLRQLIPQFKQQRFGAVVTISSNAAHVPRIQMSAYCASKAALTSFSHCVGLELAAYGVRCNVVSPGSTDTPMQRGMWRSEDAQQQTIAGFPQQYKLGIPLGKIATPQEIAHTVVFLASDLASHITMQDIVVDGGATLSA</sequence>
<keyword evidence="4" id="KW-0520">NAD</keyword>
<accession>A0A0T9L4V7</accession>
<dbReference type="SUPFAM" id="SSF51735">
    <property type="entry name" value="NAD(P)-binding Rossmann-fold domains"/>
    <property type="match status" value="1"/>
</dbReference>